<proteinExistence type="inferred from homology"/>
<comment type="caution">
    <text evidence="14">The sequence shown here is derived from an EMBL/GenBank/DDBJ whole genome shotgun (WGS) entry which is preliminary data.</text>
</comment>
<dbReference type="InterPro" id="IPR035518">
    <property type="entry name" value="DPG_synthase"/>
</dbReference>
<dbReference type="Proteomes" id="UP000228896">
    <property type="component" value="Unassembled WGS sequence"/>
</dbReference>
<keyword evidence="5" id="KW-0328">Glycosyltransferase</keyword>
<evidence type="ECO:0000313" key="15">
    <source>
        <dbReference type="Proteomes" id="UP000228896"/>
    </source>
</evidence>
<evidence type="ECO:0000256" key="12">
    <source>
        <dbReference type="ARBA" id="ARBA00045097"/>
    </source>
</evidence>
<keyword evidence="7" id="KW-0812">Transmembrane</keyword>
<dbReference type="SUPFAM" id="SSF53448">
    <property type="entry name" value="Nucleotide-diphospho-sugar transferases"/>
    <property type="match status" value="1"/>
</dbReference>
<dbReference type="EC" id="2.4.1.117" evidence="4"/>
<evidence type="ECO:0000259" key="13">
    <source>
        <dbReference type="Pfam" id="PF00535"/>
    </source>
</evidence>
<dbReference type="AlphaFoldDB" id="A0A2M7DLD5"/>
<keyword evidence="10" id="KW-1133">Transmembrane helix</keyword>
<dbReference type="GO" id="GO:0006487">
    <property type="term" value="P:protein N-linked glycosylation"/>
    <property type="evidence" value="ECO:0007669"/>
    <property type="project" value="TreeGrafter"/>
</dbReference>
<evidence type="ECO:0000256" key="1">
    <source>
        <dbReference type="ARBA" id="ARBA00004389"/>
    </source>
</evidence>
<keyword evidence="9" id="KW-0735">Signal-anchor</keyword>
<evidence type="ECO:0000256" key="9">
    <source>
        <dbReference type="ARBA" id="ARBA00022968"/>
    </source>
</evidence>
<dbReference type="Gene3D" id="3.90.550.10">
    <property type="entry name" value="Spore Coat Polysaccharide Biosynthesis Protein SpsA, Chain A"/>
    <property type="match status" value="1"/>
</dbReference>
<dbReference type="CDD" id="cd04188">
    <property type="entry name" value="DPG_synthase"/>
    <property type="match status" value="1"/>
</dbReference>
<evidence type="ECO:0000256" key="11">
    <source>
        <dbReference type="ARBA" id="ARBA00023136"/>
    </source>
</evidence>
<comment type="catalytic activity">
    <reaction evidence="12">
        <text>a di-trans,poly-cis-dolichyl phosphate + UDP-alpha-D-glucose = a di-trans,poly-cis-dolichyl beta-D-glucosyl phosphate + UDP</text>
        <dbReference type="Rhea" id="RHEA:15401"/>
        <dbReference type="Rhea" id="RHEA-COMP:19498"/>
        <dbReference type="Rhea" id="RHEA-COMP:19502"/>
        <dbReference type="ChEBI" id="CHEBI:57525"/>
        <dbReference type="ChEBI" id="CHEBI:57683"/>
        <dbReference type="ChEBI" id="CHEBI:58223"/>
        <dbReference type="ChEBI" id="CHEBI:58885"/>
        <dbReference type="EC" id="2.4.1.117"/>
    </reaction>
    <physiologicalReaction direction="left-to-right" evidence="12">
        <dbReference type="Rhea" id="RHEA:15402"/>
    </physiologicalReaction>
</comment>
<evidence type="ECO:0000256" key="2">
    <source>
        <dbReference type="ARBA" id="ARBA00004922"/>
    </source>
</evidence>
<evidence type="ECO:0000256" key="5">
    <source>
        <dbReference type="ARBA" id="ARBA00022676"/>
    </source>
</evidence>
<comment type="pathway">
    <text evidence="2">Protein modification; protein glycosylation.</text>
</comment>
<keyword evidence="6" id="KW-0808">Transferase</keyword>
<evidence type="ECO:0000256" key="10">
    <source>
        <dbReference type="ARBA" id="ARBA00022989"/>
    </source>
</evidence>
<dbReference type="PANTHER" id="PTHR10859">
    <property type="entry name" value="GLYCOSYL TRANSFERASE"/>
    <property type="match status" value="1"/>
</dbReference>
<reference evidence="15" key="1">
    <citation type="submission" date="2017-09" db="EMBL/GenBank/DDBJ databases">
        <title>Depth-based differentiation of microbial function through sediment-hosted aquifers and enrichment of novel symbionts in the deep terrestrial subsurface.</title>
        <authorList>
            <person name="Probst A.J."/>
            <person name="Ladd B."/>
            <person name="Jarett J.K."/>
            <person name="Geller-Mcgrath D.E."/>
            <person name="Sieber C.M.K."/>
            <person name="Emerson J.B."/>
            <person name="Anantharaman K."/>
            <person name="Thomas B.C."/>
            <person name="Malmstrom R."/>
            <person name="Stieglmeier M."/>
            <person name="Klingl A."/>
            <person name="Woyke T."/>
            <person name="Ryan C.M."/>
            <person name="Banfield J.F."/>
        </authorList>
    </citation>
    <scope>NUCLEOTIDE SEQUENCE [LARGE SCALE GENOMIC DNA]</scope>
</reference>
<dbReference type="InterPro" id="IPR001173">
    <property type="entry name" value="Glyco_trans_2-like"/>
</dbReference>
<dbReference type="Pfam" id="PF00535">
    <property type="entry name" value="Glycos_transf_2"/>
    <property type="match status" value="1"/>
</dbReference>
<evidence type="ECO:0000256" key="6">
    <source>
        <dbReference type="ARBA" id="ARBA00022679"/>
    </source>
</evidence>
<dbReference type="EMBL" id="PETS01000118">
    <property type="protein sequence ID" value="PIV50595.1"/>
    <property type="molecule type" value="Genomic_DNA"/>
</dbReference>
<name>A0A2M7DLD5_9BACT</name>
<evidence type="ECO:0000256" key="8">
    <source>
        <dbReference type="ARBA" id="ARBA00022824"/>
    </source>
</evidence>
<comment type="subcellular location">
    <subcellularLocation>
        <location evidence="1">Endoplasmic reticulum membrane</location>
        <topology evidence="1">Single-pass membrane protein</topology>
    </subcellularLocation>
</comment>
<accession>A0A2M7DLD5</accession>
<sequence>MHLSVIVPAFNEEKNLEKNIKKFNNFLSKQPYDYEIIIVNDGSIDKTEEIARKLSSQINKIKLINYKINRGKGFAVRQGLFAGQGQYRLFIDADNATPINHINKAWPLFKKGYDIIIGSRNPKDAEGARQVVKQIFWKRFLGISGNYFIKALAVKGIWDTQCGFKIFTKKAVKDIIPKTKINRWALDVEILAIAQNSSYKIGIIPVYWKNNPPSRVGIIGYFITLKEVIKIKWNLTRGRYK</sequence>
<dbReference type="InterPro" id="IPR029044">
    <property type="entry name" value="Nucleotide-diphossugar_trans"/>
</dbReference>
<keyword evidence="11" id="KW-0472">Membrane</keyword>
<evidence type="ECO:0000256" key="3">
    <source>
        <dbReference type="ARBA" id="ARBA00006739"/>
    </source>
</evidence>
<gene>
    <name evidence="14" type="ORF">COS18_04595</name>
</gene>
<evidence type="ECO:0000313" key="14">
    <source>
        <dbReference type="EMBL" id="PIV50595.1"/>
    </source>
</evidence>
<dbReference type="PANTHER" id="PTHR10859:SF91">
    <property type="entry name" value="DOLICHYL-PHOSPHATE BETA-GLUCOSYLTRANSFERASE"/>
    <property type="match status" value="1"/>
</dbReference>
<feature type="domain" description="Glycosyltransferase 2-like" evidence="13">
    <location>
        <begin position="4"/>
        <end position="174"/>
    </location>
</feature>
<evidence type="ECO:0000256" key="4">
    <source>
        <dbReference type="ARBA" id="ARBA00012583"/>
    </source>
</evidence>
<organism evidence="14 15">
    <name type="scientific">Candidatus Falkowbacteria bacterium CG02_land_8_20_14_3_00_36_14</name>
    <dbReference type="NCBI Taxonomy" id="1974560"/>
    <lineage>
        <taxon>Bacteria</taxon>
        <taxon>Candidatus Falkowiibacteriota</taxon>
    </lineage>
</organism>
<dbReference type="GO" id="GO:0004581">
    <property type="term" value="F:dolichyl-phosphate beta-glucosyltransferase activity"/>
    <property type="evidence" value="ECO:0007669"/>
    <property type="project" value="UniProtKB-EC"/>
</dbReference>
<comment type="similarity">
    <text evidence="3">Belongs to the glycosyltransferase 2 family.</text>
</comment>
<keyword evidence="8" id="KW-0256">Endoplasmic reticulum</keyword>
<protein>
    <recommendedName>
        <fullName evidence="4">dolichyl-phosphate beta-glucosyltransferase</fullName>
        <ecNumber evidence="4">2.4.1.117</ecNumber>
    </recommendedName>
</protein>
<evidence type="ECO:0000256" key="7">
    <source>
        <dbReference type="ARBA" id="ARBA00022692"/>
    </source>
</evidence>